<keyword evidence="3" id="KW-1185">Reference proteome</keyword>
<evidence type="ECO:0000313" key="3">
    <source>
        <dbReference type="Proteomes" id="UP000787472"/>
    </source>
</evidence>
<sequence>MLKGIKTFFSELLDTDAEIIDALDPKQLAAAALMIEVATIDDHFDATEIQALINELQRQFDIDSETLHQLIDQARRESDDATSLYQFTRCVNDEFSAAEKFELMQGMWRVAFSDGDLDKYEEYIIRRVSDLIYVPHSEFIRAKKVALDR</sequence>
<reference evidence="2" key="1">
    <citation type="submission" date="2020-03" db="EMBL/GenBank/DDBJ databases">
        <authorList>
            <person name="Guo F."/>
        </authorList>
    </citation>
    <scope>NUCLEOTIDE SEQUENCE</scope>
    <source>
        <strain evidence="2">JCM 30134</strain>
    </source>
</reference>
<organism evidence="2 3">
    <name type="scientific">Pseudomaricurvus hydrocarbonicus</name>
    <dbReference type="NCBI Taxonomy" id="1470433"/>
    <lineage>
        <taxon>Bacteria</taxon>
        <taxon>Pseudomonadati</taxon>
        <taxon>Pseudomonadota</taxon>
        <taxon>Gammaproteobacteria</taxon>
        <taxon>Cellvibrionales</taxon>
        <taxon>Cellvibrionaceae</taxon>
        <taxon>Pseudomaricurvus</taxon>
    </lineage>
</organism>
<dbReference type="SUPFAM" id="SSF158682">
    <property type="entry name" value="TerB-like"/>
    <property type="match status" value="1"/>
</dbReference>
<dbReference type="CDD" id="cd07313">
    <property type="entry name" value="terB_like_2"/>
    <property type="match status" value="1"/>
</dbReference>
<gene>
    <name evidence="2" type="ORF">G8770_04060</name>
</gene>
<evidence type="ECO:0000259" key="1">
    <source>
        <dbReference type="Pfam" id="PF05099"/>
    </source>
</evidence>
<feature type="domain" description="Co-chaperone DjlA N-terminal" evidence="1">
    <location>
        <begin position="27"/>
        <end position="143"/>
    </location>
</feature>
<proteinExistence type="predicted"/>
<evidence type="ECO:0000313" key="2">
    <source>
        <dbReference type="EMBL" id="NHO64719.1"/>
    </source>
</evidence>
<dbReference type="AlphaFoldDB" id="A0A9E5MJ91"/>
<dbReference type="InterPro" id="IPR029024">
    <property type="entry name" value="TerB-like"/>
</dbReference>
<name>A0A9E5MJ91_9GAMM</name>
<dbReference type="Gene3D" id="1.10.3680.10">
    <property type="entry name" value="TerB-like"/>
    <property type="match status" value="1"/>
</dbReference>
<dbReference type="Pfam" id="PF05099">
    <property type="entry name" value="TerB"/>
    <property type="match status" value="1"/>
</dbReference>
<accession>A0A9E5MJ91</accession>
<dbReference type="EMBL" id="JAAONZ010000002">
    <property type="protein sequence ID" value="NHO64719.1"/>
    <property type="molecule type" value="Genomic_DNA"/>
</dbReference>
<dbReference type="RefSeq" id="WP_167182023.1">
    <property type="nucleotide sequence ID" value="NZ_JAAONZ010000002.1"/>
</dbReference>
<protein>
    <submittedName>
        <fullName evidence="2">TerB family tellurite resistance protein</fullName>
    </submittedName>
</protein>
<comment type="caution">
    <text evidence="2">The sequence shown here is derived from an EMBL/GenBank/DDBJ whole genome shotgun (WGS) entry which is preliminary data.</text>
</comment>
<dbReference type="Proteomes" id="UP000787472">
    <property type="component" value="Unassembled WGS sequence"/>
</dbReference>
<dbReference type="InterPro" id="IPR007791">
    <property type="entry name" value="DjlA_N"/>
</dbReference>